<evidence type="ECO:0000256" key="1">
    <source>
        <dbReference type="ARBA" id="ARBA00022737"/>
    </source>
</evidence>
<accession>A0A4W5QZW5</accession>
<dbReference type="Pfam" id="PF13414">
    <property type="entry name" value="TPR_11"/>
    <property type="match status" value="1"/>
</dbReference>
<dbReference type="PANTHER" id="PTHR22904">
    <property type="entry name" value="TPR REPEAT CONTAINING PROTEIN"/>
    <property type="match status" value="1"/>
</dbReference>
<evidence type="ECO:0000256" key="3">
    <source>
        <dbReference type="SAM" id="MobiDB-lite"/>
    </source>
</evidence>
<protein>
    <submittedName>
        <fullName evidence="4">Uncharacterized protein</fullName>
    </submittedName>
</protein>
<dbReference type="SMART" id="SM00028">
    <property type="entry name" value="TPR"/>
    <property type="match status" value="2"/>
</dbReference>
<proteinExistence type="predicted"/>
<dbReference type="Proteomes" id="UP000314982">
    <property type="component" value="Unassembled WGS sequence"/>
</dbReference>
<dbReference type="STRING" id="62062.ENSHHUP00000079435"/>
<keyword evidence="2" id="KW-0802">TPR repeat</keyword>
<reference evidence="5" key="1">
    <citation type="submission" date="2018-06" db="EMBL/GenBank/DDBJ databases">
        <title>Genome assembly of Danube salmon.</title>
        <authorList>
            <person name="Macqueen D.J."/>
            <person name="Gundappa M.K."/>
        </authorList>
    </citation>
    <scope>NUCLEOTIDE SEQUENCE [LARGE SCALE GENOMIC DNA]</scope>
</reference>
<reference evidence="4" key="2">
    <citation type="submission" date="2025-08" db="UniProtKB">
        <authorList>
            <consortium name="Ensembl"/>
        </authorList>
    </citation>
    <scope>IDENTIFICATION</scope>
</reference>
<name>A0A4W5QZW5_9TELE</name>
<dbReference type="Ensembl" id="ENSHHUT00000081992.1">
    <property type="protein sequence ID" value="ENSHHUP00000079435.1"/>
    <property type="gene ID" value="ENSHHUG00000046306.1"/>
</dbReference>
<sequence length="184" mass="20699">MEKQRPKKERFSLFGPRSSGRSTNPPSSSSSSSTSAPPIPPSLCKTDPHPSIAPSIPPGPPILSKTEFLEAVRCSNQACQRGQYSQAVQLYGKALSADPQNCILYSNRSAAHLRLGQYQTALDDALKARLLNPKWPKLDSSKWQCGGTRCWEKWMDWPLRGVWEKGDVERVVEKWMARCKRERE</sequence>
<feature type="region of interest" description="Disordered" evidence="3">
    <location>
        <begin position="1"/>
        <end position="60"/>
    </location>
</feature>
<keyword evidence="5" id="KW-1185">Reference proteome</keyword>
<dbReference type="SUPFAM" id="SSF48452">
    <property type="entry name" value="TPR-like"/>
    <property type="match status" value="1"/>
</dbReference>
<feature type="compositionally biased region" description="Low complexity" evidence="3">
    <location>
        <begin position="15"/>
        <end position="36"/>
    </location>
</feature>
<dbReference type="InterPro" id="IPR019734">
    <property type="entry name" value="TPR_rpt"/>
</dbReference>
<evidence type="ECO:0000256" key="2">
    <source>
        <dbReference type="ARBA" id="ARBA00022803"/>
    </source>
</evidence>
<dbReference type="AlphaFoldDB" id="A0A4W5QZW5"/>
<dbReference type="GO" id="GO:0051879">
    <property type="term" value="F:Hsp90 protein binding"/>
    <property type="evidence" value="ECO:0007669"/>
    <property type="project" value="TreeGrafter"/>
</dbReference>
<dbReference type="InterPro" id="IPR011990">
    <property type="entry name" value="TPR-like_helical_dom_sf"/>
</dbReference>
<dbReference type="Gene3D" id="1.25.40.10">
    <property type="entry name" value="Tetratricopeptide repeat domain"/>
    <property type="match status" value="1"/>
</dbReference>
<dbReference type="GeneTree" id="ENSGT00580000081898"/>
<evidence type="ECO:0000313" key="5">
    <source>
        <dbReference type="Proteomes" id="UP000314982"/>
    </source>
</evidence>
<keyword evidence="1" id="KW-0677">Repeat</keyword>
<dbReference type="PANTHER" id="PTHR22904:SF523">
    <property type="entry name" value="STRESS-INDUCED-PHOSPHOPROTEIN 1"/>
    <property type="match status" value="1"/>
</dbReference>
<organism evidence="4 5">
    <name type="scientific">Hucho hucho</name>
    <name type="common">huchen</name>
    <dbReference type="NCBI Taxonomy" id="62062"/>
    <lineage>
        <taxon>Eukaryota</taxon>
        <taxon>Metazoa</taxon>
        <taxon>Chordata</taxon>
        <taxon>Craniata</taxon>
        <taxon>Vertebrata</taxon>
        <taxon>Euteleostomi</taxon>
        <taxon>Actinopterygii</taxon>
        <taxon>Neopterygii</taxon>
        <taxon>Teleostei</taxon>
        <taxon>Protacanthopterygii</taxon>
        <taxon>Salmoniformes</taxon>
        <taxon>Salmonidae</taxon>
        <taxon>Salmoninae</taxon>
        <taxon>Hucho</taxon>
    </lineage>
</organism>
<reference evidence="4" key="3">
    <citation type="submission" date="2025-09" db="UniProtKB">
        <authorList>
            <consortium name="Ensembl"/>
        </authorList>
    </citation>
    <scope>IDENTIFICATION</scope>
</reference>
<evidence type="ECO:0000313" key="4">
    <source>
        <dbReference type="Ensembl" id="ENSHHUP00000079435.1"/>
    </source>
</evidence>